<evidence type="ECO:0000313" key="2">
    <source>
        <dbReference type="Proteomes" id="UP001055072"/>
    </source>
</evidence>
<gene>
    <name evidence="1" type="ORF">BDY19DRAFT_1007236</name>
</gene>
<proteinExistence type="predicted"/>
<dbReference type="Proteomes" id="UP001055072">
    <property type="component" value="Unassembled WGS sequence"/>
</dbReference>
<organism evidence="1 2">
    <name type="scientific">Irpex rosettiformis</name>
    <dbReference type="NCBI Taxonomy" id="378272"/>
    <lineage>
        <taxon>Eukaryota</taxon>
        <taxon>Fungi</taxon>
        <taxon>Dikarya</taxon>
        <taxon>Basidiomycota</taxon>
        <taxon>Agaricomycotina</taxon>
        <taxon>Agaricomycetes</taxon>
        <taxon>Polyporales</taxon>
        <taxon>Irpicaceae</taxon>
        <taxon>Irpex</taxon>
    </lineage>
</organism>
<evidence type="ECO:0000313" key="1">
    <source>
        <dbReference type="EMBL" id="KAI0088479.1"/>
    </source>
</evidence>
<reference evidence="1" key="1">
    <citation type="journal article" date="2021" name="Environ. Microbiol.">
        <title>Gene family expansions and transcriptome signatures uncover fungal adaptations to wood decay.</title>
        <authorList>
            <person name="Hage H."/>
            <person name="Miyauchi S."/>
            <person name="Viragh M."/>
            <person name="Drula E."/>
            <person name="Min B."/>
            <person name="Chaduli D."/>
            <person name="Navarro D."/>
            <person name="Favel A."/>
            <person name="Norest M."/>
            <person name="Lesage-Meessen L."/>
            <person name="Balint B."/>
            <person name="Merenyi Z."/>
            <person name="de Eugenio L."/>
            <person name="Morin E."/>
            <person name="Martinez A.T."/>
            <person name="Baldrian P."/>
            <person name="Stursova M."/>
            <person name="Martinez M.J."/>
            <person name="Novotny C."/>
            <person name="Magnuson J.K."/>
            <person name="Spatafora J.W."/>
            <person name="Maurice S."/>
            <person name="Pangilinan J."/>
            <person name="Andreopoulos W."/>
            <person name="LaButti K."/>
            <person name="Hundley H."/>
            <person name="Na H."/>
            <person name="Kuo A."/>
            <person name="Barry K."/>
            <person name="Lipzen A."/>
            <person name="Henrissat B."/>
            <person name="Riley R."/>
            <person name="Ahrendt S."/>
            <person name="Nagy L.G."/>
            <person name="Grigoriev I.V."/>
            <person name="Martin F."/>
            <person name="Rosso M.N."/>
        </authorList>
    </citation>
    <scope>NUCLEOTIDE SEQUENCE</scope>
    <source>
        <strain evidence="1">CBS 384.51</strain>
    </source>
</reference>
<name>A0ACB8U312_9APHY</name>
<accession>A0ACB8U312</accession>
<dbReference type="EMBL" id="MU274913">
    <property type="protein sequence ID" value="KAI0088479.1"/>
    <property type="molecule type" value="Genomic_DNA"/>
</dbReference>
<sequence>MAGPSTDPPSLANFDEYHAQLQGSALKATRNAVALPNDLGFYRSMDKGLAKEVDNCSSRVLSLVNRLLDLVSTGDTTVSRSKGKAPLEHDDVIDSFRSSVVDPMDRLLERADICLDDFMGLTKAPAIAVNPQPVKQKTMKQSNSTPGRLDPALQHASHLAKPQLKFKRKVNNDDSVPWGPTLKHKYNAQVPLGQELHDQDIDMDQNSLPHPYRYEIKNISYPSNLFTYAEPIPPKSFEDTPFKYVESPTDLAAMLDELRGAKEIAVDLEYHSYRSFAGFVCLMQASTRTSDWVVDTLALREELEELNEVFTDPSIVKVFHGAESDIVWLQQDFNLYIVNLFDTYHASKVLDFPRHSLATLMEMYCDFTPDKRYQLADWRIRPLPEEMLTYARSDTHFLLFIYDNLRNALVDRAQSRAASRAQSPSDPSASTSASGEPSHALVREVLSRSEETALRVYECEVYDAEGGSGPGGWDTLARKWNKGLLMAAERDSARRRVYRAIHLWRDRVAREEDESTRYVLPNHQLFLLAEQPPSDIAGLLGMFQRVSAIIRRRAKELLDTIREAAKEVAIVEEVATVEDSAPTEPVDEVMAVVESEVKENLPQDAPPLHEQQLWPSGECELIDFGENKMRLITCFGASVSAPKRAKISSSLFRDSLDVVKGGNSPRKLFMASHSTLFSDRGLTQTTVDVHKQRVRDIVARIHGELVIAPSAPSLPLNATSEIQTTIEAKSEAGITGQVEMAFVPAHEREGKRLVTTVTAEKDTIVIVGQPQRKKRKRDKKTAQTSDTAHAKLESEEAADTTAFDYSTVPNILDDGSDHEPDANAGGPRKRKQKQRGGQGPPDTTGFRAPPKAPAEVRRGNQSRTFR</sequence>
<keyword evidence="2" id="KW-1185">Reference proteome</keyword>
<protein>
    <submittedName>
        <fullName evidence="1">Uncharacterized protein</fullName>
    </submittedName>
</protein>
<comment type="caution">
    <text evidence="1">The sequence shown here is derived from an EMBL/GenBank/DDBJ whole genome shotgun (WGS) entry which is preliminary data.</text>
</comment>